<gene>
    <name evidence="1" type="ORF">N8E88_11425</name>
</gene>
<organism evidence="1 2">
    <name type="scientific">Phyllobacterium zundukense</name>
    <dbReference type="NCBI Taxonomy" id="1867719"/>
    <lineage>
        <taxon>Bacteria</taxon>
        <taxon>Pseudomonadati</taxon>
        <taxon>Pseudomonadota</taxon>
        <taxon>Alphaproteobacteria</taxon>
        <taxon>Hyphomicrobiales</taxon>
        <taxon>Phyllobacteriaceae</taxon>
        <taxon>Phyllobacterium</taxon>
    </lineage>
</organism>
<evidence type="ECO:0000313" key="1">
    <source>
        <dbReference type="EMBL" id="UXN58606.1"/>
    </source>
</evidence>
<proteinExistence type="predicted"/>
<sequence>MSSTPRYQPLEALLEKPIRSQAFAVPKRPYAIFGAYTYNIRLLENHRSSKSKCVTGTKVHLEELNIACKTTPAFGRMNDDN</sequence>
<protein>
    <submittedName>
        <fullName evidence="1">Uncharacterized protein</fullName>
    </submittedName>
</protein>
<dbReference type="EMBL" id="CP104972">
    <property type="protein sequence ID" value="UXN58606.1"/>
    <property type="molecule type" value="Genomic_DNA"/>
</dbReference>
<evidence type="ECO:0000313" key="2">
    <source>
        <dbReference type="Proteomes" id="UP001061991"/>
    </source>
</evidence>
<name>A0ACD4CYG8_9HYPH</name>
<accession>A0ACD4CYG8</accession>
<reference evidence="1" key="1">
    <citation type="submission" date="2022-09" db="EMBL/GenBank/DDBJ databases">
        <title>Interaction between co-microsymbionts with complementary sets of symbiotic genes in legume-rhizobium systems.</title>
        <authorList>
            <person name="Safronova V."/>
            <person name="Sazanova A."/>
            <person name="Afonin A."/>
            <person name="Chirak E."/>
        </authorList>
    </citation>
    <scope>NUCLEOTIDE SEQUENCE</scope>
    <source>
        <strain evidence="1">A18/3m</strain>
    </source>
</reference>
<keyword evidence="2" id="KW-1185">Reference proteome</keyword>
<keyword evidence="1" id="KW-0614">Plasmid</keyword>
<dbReference type="Proteomes" id="UP001061991">
    <property type="component" value="Plasmid p_unnamed1"/>
</dbReference>
<geneLocation type="plasmid" evidence="1 2">
    <name>p_unnamed1</name>
</geneLocation>